<dbReference type="SUPFAM" id="SSF52440">
    <property type="entry name" value="PreATP-grasp domain"/>
    <property type="match status" value="1"/>
</dbReference>
<evidence type="ECO:0000256" key="17">
    <source>
        <dbReference type="PROSITE-ProRule" id="PRU00409"/>
    </source>
</evidence>
<feature type="binding site" evidence="16">
    <location>
        <position position="268"/>
    </location>
    <ligand>
        <name>Mg(2+)</name>
        <dbReference type="ChEBI" id="CHEBI:18420"/>
        <label>1</label>
    </ligand>
</feature>
<evidence type="ECO:0000256" key="7">
    <source>
        <dbReference type="ARBA" id="ARBA00022741"/>
    </source>
</evidence>
<keyword evidence="9 16" id="KW-0460">Magnesium</keyword>
<comment type="subcellular location">
    <subcellularLocation>
        <location evidence="2 14">Cytoplasm</location>
    </subcellularLocation>
</comment>
<dbReference type="GO" id="GO:0005524">
    <property type="term" value="F:ATP binding"/>
    <property type="evidence" value="ECO:0007669"/>
    <property type="project" value="UniProtKB-UniRule"/>
</dbReference>
<reference evidence="19 20" key="1">
    <citation type="submission" date="2019-03" db="EMBL/GenBank/DDBJ databases">
        <title>Genomic Encyclopedia of Type Strains, Phase IV (KMG-IV): sequencing the most valuable type-strain genomes for metagenomic binning, comparative biology and taxonomic classification.</title>
        <authorList>
            <person name="Goeker M."/>
        </authorList>
    </citation>
    <scope>NUCLEOTIDE SEQUENCE [LARGE SCALE GENOMIC DNA]</scope>
    <source>
        <strain evidence="19 20">DSM 23802</strain>
    </source>
</reference>
<feature type="domain" description="ATP-grasp" evidence="18">
    <location>
        <begin position="98"/>
        <end position="301"/>
    </location>
</feature>
<dbReference type="PROSITE" id="PS50975">
    <property type="entry name" value="ATP_GRASP"/>
    <property type="match status" value="1"/>
</dbReference>
<dbReference type="AlphaFoldDB" id="A0A4R3KL89"/>
<keyword evidence="11 14" id="KW-0573">Peptidoglycan synthesis</keyword>
<comment type="function">
    <text evidence="14">Cell wall formation.</text>
</comment>
<organism evidence="19 20">
    <name type="scientific">Tepidibacillus fermentans</name>
    <dbReference type="NCBI Taxonomy" id="1281767"/>
    <lineage>
        <taxon>Bacteria</taxon>
        <taxon>Bacillati</taxon>
        <taxon>Bacillota</taxon>
        <taxon>Bacilli</taxon>
        <taxon>Bacillales</taxon>
        <taxon>Bacillaceae</taxon>
        <taxon>Tepidibacillus</taxon>
    </lineage>
</organism>
<dbReference type="Gene3D" id="3.30.1490.20">
    <property type="entry name" value="ATP-grasp fold, A domain"/>
    <property type="match status" value="1"/>
</dbReference>
<evidence type="ECO:0000256" key="11">
    <source>
        <dbReference type="ARBA" id="ARBA00022984"/>
    </source>
</evidence>
<name>A0A4R3KL89_9BACI</name>
<feature type="active site" evidence="15">
    <location>
        <position position="13"/>
    </location>
</feature>
<dbReference type="Pfam" id="PF01820">
    <property type="entry name" value="Dala_Dala_lig_N"/>
    <property type="match status" value="1"/>
</dbReference>
<dbReference type="GO" id="GO:0046872">
    <property type="term" value="F:metal ion binding"/>
    <property type="evidence" value="ECO:0007669"/>
    <property type="project" value="UniProtKB-KW"/>
</dbReference>
<gene>
    <name evidence="14" type="primary">ddl</name>
    <name evidence="19" type="ORF">EDD72_102159</name>
</gene>
<dbReference type="FunFam" id="3.30.470.20:FF:000008">
    <property type="entry name" value="D-alanine--D-alanine ligase"/>
    <property type="match status" value="1"/>
</dbReference>
<evidence type="ECO:0000256" key="1">
    <source>
        <dbReference type="ARBA" id="ARBA00001936"/>
    </source>
</evidence>
<comment type="similarity">
    <text evidence="3 14">Belongs to the D-alanine--D-alanine ligase family.</text>
</comment>
<evidence type="ECO:0000256" key="16">
    <source>
        <dbReference type="PIRSR" id="PIRSR039102-3"/>
    </source>
</evidence>
<dbReference type="Gene3D" id="3.40.50.20">
    <property type="match status" value="1"/>
</dbReference>
<dbReference type="RefSeq" id="WP_132766977.1">
    <property type="nucleotide sequence ID" value="NZ_SMAB01000002.1"/>
</dbReference>
<dbReference type="GO" id="GO:0009252">
    <property type="term" value="P:peptidoglycan biosynthetic process"/>
    <property type="evidence" value="ECO:0007669"/>
    <property type="project" value="UniProtKB-UniRule"/>
</dbReference>
<dbReference type="InterPro" id="IPR011761">
    <property type="entry name" value="ATP-grasp"/>
</dbReference>
<dbReference type="HAMAP" id="MF_00047">
    <property type="entry name" value="Dala_Dala_lig"/>
    <property type="match status" value="1"/>
</dbReference>
<dbReference type="InterPro" id="IPR016185">
    <property type="entry name" value="PreATP-grasp_dom_sf"/>
</dbReference>
<dbReference type="InterPro" id="IPR011095">
    <property type="entry name" value="Dala_Dala_lig_C"/>
</dbReference>
<feature type="active site" evidence="15">
    <location>
        <position position="279"/>
    </location>
</feature>
<sequence length="312" mass="34693">MNIAVIYGGKSKEREVSLRSGKGVANALRRKGCNVKEIDFVSSNFIRELHDIDVVYLALHGRYGEDGKIQGLLDILEIPYVGSGVLASALAMDKAKAKRIFDYAGIRTAKDLVLKKEQSIELKQIEEEFGYPLVVKPNQEGSTIGLSIVKKREELEEAIENAFLYDTEILIEEFIEGTEVTVAILETEKGIEALPIIEIVPNKNTYYDYESKYSAGGSEHIIPARIDKNTENIVKKWAIAAHQALGCSTLSRVDFIVPKDQSLPVILEVNTLPGMTETSLYPDAAKAIGLSYEDIVYRLVEITLRRSTKPNN</sequence>
<dbReference type="GO" id="GO:0008716">
    <property type="term" value="F:D-alanine-D-alanine ligase activity"/>
    <property type="evidence" value="ECO:0007669"/>
    <property type="project" value="UniProtKB-UniRule"/>
</dbReference>
<evidence type="ECO:0000313" key="19">
    <source>
        <dbReference type="EMBL" id="TCS84116.1"/>
    </source>
</evidence>
<evidence type="ECO:0000256" key="15">
    <source>
        <dbReference type="PIRSR" id="PIRSR039102-1"/>
    </source>
</evidence>
<feature type="binding site" evidence="16">
    <location>
        <position position="254"/>
    </location>
    <ligand>
        <name>Mg(2+)</name>
        <dbReference type="ChEBI" id="CHEBI:18420"/>
        <label>1</label>
    </ligand>
</feature>
<keyword evidence="10 14" id="KW-0133">Cell shape</keyword>
<keyword evidence="4 14" id="KW-0963">Cytoplasm</keyword>
<evidence type="ECO:0000256" key="4">
    <source>
        <dbReference type="ARBA" id="ARBA00022490"/>
    </source>
</evidence>
<dbReference type="UniPathway" id="UPA00219"/>
<dbReference type="GO" id="GO:0005737">
    <property type="term" value="C:cytoplasm"/>
    <property type="evidence" value="ECO:0007669"/>
    <property type="project" value="UniProtKB-SubCell"/>
</dbReference>
<proteinExistence type="inferred from homology"/>
<dbReference type="InterPro" id="IPR013815">
    <property type="entry name" value="ATP_grasp_subdomain_1"/>
</dbReference>
<comment type="pathway">
    <text evidence="14">Cell wall biogenesis; peptidoglycan biosynthesis.</text>
</comment>
<comment type="caution">
    <text evidence="19">The sequence shown here is derived from an EMBL/GenBank/DDBJ whole genome shotgun (WGS) entry which is preliminary data.</text>
</comment>
<keyword evidence="6 16" id="KW-0479">Metal-binding</keyword>
<dbReference type="GO" id="GO:0008360">
    <property type="term" value="P:regulation of cell shape"/>
    <property type="evidence" value="ECO:0007669"/>
    <property type="project" value="UniProtKB-KW"/>
</dbReference>
<dbReference type="OrthoDB" id="9813261at2"/>
<evidence type="ECO:0000256" key="13">
    <source>
        <dbReference type="ARBA" id="ARBA00023316"/>
    </source>
</evidence>
<evidence type="ECO:0000256" key="5">
    <source>
        <dbReference type="ARBA" id="ARBA00022598"/>
    </source>
</evidence>
<comment type="cofactor">
    <cofactor evidence="16">
        <name>Mg(2+)</name>
        <dbReference type="ChEBI" id="CHEBI:18420"/>
    </cofactor>
    <cofactor evidence="16">
        <name>Mn(2+)</name>
        <dbReference type="ChEBI" id="CHEBI:29035"/>
    </cofactor>
    <text evidence="16">Binds 2 magnesium or manganese ions per subunit.</text>
</comment>
<dbReference type="SUPFAM" id="SSF56059">
    <property type="entry name" value="Glutathione synthetase ATP-binding domain-like"/>
    <property type="match status" value="1"/>
</dbReference>
<dbReference type="NCBIfam" id="NF002528">
    <property type="entry name" value="PRK01966.1-4"/>
    <property type="match status" value="1"/>
</dbReference>
<evidence type="ECO:0000256" key="10">
    <source>
        <dbReference type="ARBA" id="ARBA00022960"/>
    </source>
</evidence>
<comment type="catalytic activity">
    <reaction evidence="14">
        <text>2 D-alanine + ATP = D-alanyl-D-alanine + ADP + phosphate + H(+)</text>
        <dbReference type="Rhea" id="RHEA:11224"/>
        <dbReference type="ChEBI" id="CHEBI:15378"/>
        <dbReference type="ChEBI" id="CHEBI:30616"/>
        <dbReference type="ChEBI" id="CHEBI:43474"/>
        <dbReference type="ChEBI" id="CHEBI:57416"/>
        <dbReference type="ChEBI" id="CHEBI:57822"/>
        <dbReference type="ChEBI" id="CHEBI:456216"/>
        <dbReference type="EC" id="6.3.2.4"/>
    </reaction>
</comment>
<dbReference type="Pfam" id="PF07478">
    <property type="entry name" value="Dala_Dala_lig_C"/>
    <property type="match status" value="1"/>
</dbReference>
<dbReference type="InterPro" id="IPR000291">
    <property type="entry name" value="D-Ala_lig_Van_CS"/>
</dbReference>
<dbReference type="GO" id="GO:0071555">
    <property type="term" value="P:cell wall organization"/>
    <property type="evidence" value="ECO:0007669"/>
    <property type="project" value="UniProtKB-KW"/>
</dbReference>
<dbReference type="EC" id="6.3.2.4" evidence="14"/>
<evidence type="ECO:0000256" key="3">
    <source>
        <dbReference type="ARBA" id="ARBA00010871"/>
    </source>
</evidence>
<dbReference type="NCBIfam" id="TIGR01205">
    <property type="entry name" value="D_ala_D_alaTIGR"/>
    <property type="match status" value="1"/>
</dbReference>
<evidence type="ECO:0000256" key="14">
    <source>
        <dbReference type="HAMAP-Rule" id="MF_00047"/>
    </source>
</evidence>
<dbReference type="NCBIfam" id="NF002378">
    <property type="entry name" value="PRK01372.1"/>
    <property type="match status" value="1"/>
</dbReference>
<keyword evidence="13 14" id="KW-0961">Cell wall biogenesis/degradation</keyword>
<dbReference type="InterPro" id="IPR011127">
    <property type="entry name" value="Dala_Dala_lig_N"/>
</dbReference>
<evidence type="ECO:0000313" key="20">
    <source>
        <dbReference type="Proteomes" id="UP000295788"/>
    </source>
</evidence>
<dbReference type="Gene3D" id="3.30.470.20">
    <property type="entry name" value="ATP-grasp fold, B domain"/>
    <property type="match status" value="1"/>
</dbReference>
<keyword evidence="20" id="KW-1185">Reference proteome</keyword>
<protein>
    <recommendedName>
        <fullName evidence="14">D-alanine--D-alanine ligase</fullName>
        <ecNumber evidence="14">6.3.2.4</ecNumber>
    </recommendedName>
    <alternativeName>
        <fullName evidence="14">D-Ala-D-Ala ligase</fullName>
    </alternativeName>
    <alternativeName>
        <fullName evidence="14">D-alanylalanine synthetase</fullName>
    </alternativeName>
</protein>
<keyword evidence="8 17" id="KW-0067">ATP-binding</keyword>
<evidence type="ECO:0000256" key="12">
    <source>
        <dbReference type="ARBA" id="ARBA00023211"/>
    </source>
</evidence>
<evidence type="ECO:0000256" key="6">
    <source>
        <dbReference type="ARBA" id="ARBA00022723"/>
    </source>
</evidence>
<dbReference type="PANTHER" id="PTHR23132">
    <property type="entry name" value="D-ALANINE--D-ALANINE LIGASE"/>
    <property type="match status" value="1"/>
</dbReference>
<evidence type="ECO:0000256" key="2">
    <source>
        <dbReference type="ARBA" id="ARBA00004496"/>
    </source>
</evidence>
<feature type="binding site" evidence="16">
    <location>
        <position position="268"/>
    </location>
    <ligand>
        <name>Mg(2+)</name>
        <dbReference type="ChEBI" id="CHEBI:18420"/>
        <label>2</label>
    </ligand>
</feature>
<dbReference type="Proteomes" id="UP000295788">
    <property type="component" value="Unassembled WGS sequence"/>
</dbReference>
<keyword evidence="12 16" id="KW-0464">Manganese</keyword>
<accession>A0A4R3KL89</accession>
<evidence type="ECO:0000259" key="18">
    <source>
        <dbReference type="PROSITE" id="PS50975"/>
    </source>
</evidence>
<dbReference type="EMBL" id="SMAB01000002">
    <property type="protein sequence ID" value="TCS84116.1"/>
    <property type="molecule type" value="Genomic_DNA"/>
</dbReference>
<feature type="binding site" evidence="16">
    <location>
        <position position="270"/>
    </location>
    <ligand>
        <name>Mg(2+)</name>
        <dbReference type="ChEBI" id="CHEBI:18420"/>
        <label>2</label>
    </ligand>
</feature>
<keyword evidence="5 14" id="KW-0436">Ligase</keyword>
<evidence type="ECO:0000256" key="8">
    <source>
        <dbReference type="ARBA" id="ARBA00022840"/>
    </source>
</evidence>
<dbReference type="PANTHER" id="PTHR23132:SF23">
    <property type="entry name" value="D-ALANINE--D-ALANINE LIGASE B"/>
    <property type="match status" value="1"/>
</dbReference>
<dbReference type="InterPro" id="IPR005905">
    <property type="entry name" value="D_ala_D_ala"/>
</dbReference>
<keyword evidence="7 17" id="KW-0547">Nucleotide-binding</keyword>
<comment type="cofactor">
    <cofactor evidence="1">
        <name>Mn(2+)</name>
        <dbReference type="ChEBI" id="CHEBI:29035"/>
    </cofactor>
</comment>
<dbReference type="PIRSF" id="PIRSF039102">
    <property type="entry name" value="Ddl/VanB"/>
    <property type="match status" value="1"/>
</dbReference>
<evidence type="ECO:0000256" key="9">
    <source>
        <dbReference type="ARBA" id="ARBA00022842"/>
    </source>
</evidence>
<feature type="active site" evidence="15">
    <location>
        <position position="142"/>
    </location>
</feature>
<dbReference type="PROSITE" id="PS00843">
    <property type="entry name" value="DALA_DALA_LIGASE_1"/>
    <property type="match status" value="1"/>
</dbReference>